<dbReference type="SUPFAM" id="SSF49265">
    <property type="entry name" value="Fibronectin type III"/>
    <property type="match status" value="2"/>
</dbReference>
<gene>
    <name evidence="6" type="primary">PTPRS</name>
    <name evidence="6" type="ORF">BLAG_LOCUS26308</name>
</gene>
<keyword evidence="4" id="KW-1133">Transmembrane helix</keyword>
<evidence type="ECO:0000256" key="1">
    <source>
        <dbReference type="ARBA" id="ARBA00022737"/>
    </source>
</evidence>
<feature type="region of interest" description="Disordered" evidence="3">
    <location>
        <begin position="483"/>
        <end position="510"/>
    </location>
</feature>
<dbReference type="InterPro" id="IPR013783">
    <property type="entry name" value="Ig-like_fold"/>
</dbReference>
<organism evidence="6 7">
    <name type="scientific">Branchiostoma lanceolatum</name>
    <name type="common">Common lancelet</name>
    <name type="synonym">Amphioxus lanceolatum</name>
    <dbReference type="NCBI Taxonomy" id="7740"/>
    <lineage>
        <taxon>Eukaryota</taxon>
        <taxon>Metazoa</taxon>
        <taxon>Chordata</taxon>
        <taxon>Cephalochordata</taxon>
        <taxon>Leptocardii</taxon>
        <taxon>Amphioxiformes</taxon>
        <taxon>Branchiostomatidae</taxon>
        <taxon>Branchiostoma</taxon>
    </lineage>
</organism>
<feature type="domain" description="Fibronectin type-III" evidence="5">
    <location>
        <begin position="30"/>
        <end position="126"/>
    </location>
</feature>
<evidence type="ECO:0000313" key="6">
    <source>
        <dbReference type="EMBL" id="CAH1277544.1"/>
    </source>
</evidence>
<name>A0A8S4MNQ9_BRALA</name>
<keyword evidence="7" id="KW-1185">Reference proteome</keyword>
<dbReference type="OrthoDB" id="6058203at2759"/>
<dbReference type="EMBL" id="CAKMNS010000394">
    <property type="protein sequence ID" value="CAH1277544.1"/>
    <property type="molecule type" value="Genomic_DNA"/>
</dbReference>
<dbReference type="InterPro" id="IPR003961">
    <property type="entry name" value="FN3_dom"/>
</dbReference>
<comment type="caution">
    <text evidence="6">The sequence shown here is derived from an EMBL/GenBank/DDBJ whole genome shotgun (WGS) entry which is preliminary data.</text>
</comment>
<feature type="region of interest" description="Disordered" evidence="3">
    <location>
        <begin position="105"/>
        <end position="138"/>
    </location>
</feature>
<reference evidence="6" key="1">
    <citation type="submission" date="2022-01" db="EMBL/GenBank/DDBJ databases">
        <authorList>
            <person name="Braso-Vives M."/>
        </authorList>
    </citation>
    <scope>NUCLEOTIDE SEQUENCE</scope>
</reference>
<dbReference type="PROSITE" id="PS50853">
    <property type="entry name" value="FN3"/>
    <property type="match status" value="2"/>
</dbReference>
<evidence type="ECO:0000256" key="3">
    <source>
        <dbReference type="SAM" id="MobiDB-lite"/>
    </source>
</evidence>
<evidence type="ECO:0000313" key="7">
    <source>
        <dbReference type="Proteomes" id="UP000838412"/>
    </source>
</evidence>
<feature type="compositionally biased region" description="Pro residues" evidence="3">
    <location>
        <begin position="231"/>
        <end position="244"/>
    </location>
</feature>
<accession>A0A8S4MNQ9</accession>
<dbReference type="SMART" id="SM00060">
    <property type="entry name" value="FN3"/>
    <property type="match status" value="3"/>
</dbReference>
<sequence>MLWIVAQIGDFQSDRSEIVSQRTQAGVPTVPRKVKLTNLSWSELRVTWNDPDNFYGPRRSYVIDLYTSTNSDAVQNGTEVAQNSTEYRFSGLEPATSYTVEVRANNGRNTGPPGNATARTNDGYPSSPTSINRREEDTHCDISWSSPAATRGDIIGYKVHLQGAYVGKNGQTQRGEYSVKSTTSTSIRLMKSTKTEILDLLPNSVYTINVTGFTYTGEGDFSQTVNCTVPPGKPSKPESPVPPSDPKDVSTTFPLQVKPATDRNGPIGCYHIVVVKSSIPVNLPYPEMLQPYKTVEEAEDSGDGNIAYIAMALTPDTVGDSTTVTVGDGTVTSCKPQQGGRKRRALTSDDVYNQEYTNSPLEPDSSYTASVRAYGPNDGTQPYFSASQYMDPVSTDANRDGSVIPSHTFLAGMIGLGVVSALLLIALVVSVAVNVVLKRRLANSKSKHEANGTTVQNDAFDDTYYTDTRTNRAADDGTYCDVINDDNTKRRGTNQDGEYDMPDVGGEEGAYQTLDPRTLEEGNNAYQKLAKNRVLKHPYQ</sequence>
<keyword evidence="1" id="KW-0677">Repeat</keyword>
<keyword evidence="2" id="KW-1015">Disulfide bond</keyword>
<keyword evidence="4" id="KW-0812">Transmembrane</keyword>
<feature type="compositionally biased region" description="Polar residues" evidence="3">
    <location>
        <begin position="117"/>
        <end position="131"/>
    </location>
</feature>
<dbReference type="CDD" id="cd00063">
    <property type="entry name" value="FN3"/>
    <property type="match status" value="2"/>
</dbReference>
<keyword evidence="4" id="KW-0472">Membrane</keyword>
<dbReference type="PANTHER" id="PTHR24051:SF13">
    <property type="entry name" value="TYROSINE-PROTEIN KINASE RECEPTOR TIE-2-LIKE"/>
    <property type="match status" value="1"/>
</dbReference>
<protein>
    <submittedName>
        <fullName evidence="6">PTPRS protein</fullName>
    </submittedName>
</protein>
<dbReference type="AlphaFoldDB" id="A0A8S4MNQ9"/>
<feature type="region of interest" description="Disordered" evidence="3">
    <location>
        <begin position="230"/>
        <end position="249"/>
    </location>
</feature>
<feature type="domain" description="Fibronectin type-III" evidence="5">
    <location>
        <begin position="127"/>
        <end position="232"/>
    </location>
</feature>
<evidence type="ECO:0000256" key="2">
    <source>
        <dbReference type="ARBA" id="ARBA00023157"/>
    </source>
</evidence>
<dbReference type="InterPro" id="IPR051622">
    <property type="entry name" value="R-tyr_protein_phosphatases"/>
</dbReference>
<dbReference type="Pfam" id="PF00041">
    <property type="entry name" value="fn3"/>
    <property type="match status" value="2"/>
</dbReference>
<proteinExistence type="predicted"/>
<evidence type="ECO:0000259" key="5">
    <source>
        <dbReference type="PROSITE" id="PS50853"/>
    </source>
</evidence>
<dbReference type="Proteomes" id="UP000838412">
    <property type="component" value="Unassembled WGS sequence"/>
</dbReference>
<dbReference type="InterPro" id="IPR036116">
    <property type="entry name" value="FN3_sf"/>
</dbReference>
<feature type="transmembrane region" description="Helical" evidence="4">
    <location>
        <begin position="409"/>
        <end position="437"/>
    </location>
</feature>
<dbReference type="PANTHER" id="PTHR24051">
    <property type="entry name" value="SUSHI DOMAIN-CONTAINING PROTEIN 1"/>
    <property type="match status" value="1"/>
</dbReference>
<evidence type="ECO:0000256" key="4">
    <source>
        <dbReference type="SAM" id="Phobius"/>
    </source>
</evidence>
<dbReference type="Gene3D" id="2.60.40.10">
    <property type="entry name" value="Immunoglobulins"/>
    <property type="match status" value="2"/>
</dbReference>